<reference evidence="10" key="1">
    <citation type="submission" date="2021-09" db="EMBL/GenBank/DDBJ databases">
        <authorList>
            <consortium name="AG Swart"/>
            <person name="Singh M."/>
            <person name="Singh A."/>
            <person name="Seah K."/>
            <person name="Emmerich C."/>
        </authorList>
    </citation>
    <scope>NUCLEOTIDE SEQUENCE</scope>
    <source>
        <strain evidence="10">ATCC30299</strain>
    </source>
</reference>
<dbReference type="InterPro" id="IPR000800">
    <property type="entry name" value="Notch_dom"/>
</dbReference>
<evidence type="ECO:0000256" key="8">
    <source>
        <dbReference type="SAM" id="SignalP"/>
    </source>
</evidence>
<dbReference type="AlphaFoldDB" id="A0AAU9K9N9"/>
<dbReference type="Gene3D" id="3.50.30.30">
    <property type="match status" value="1"/>
</dbReference>
<keyword evidence="5" id="KW-0862">Zinc</keyword>
<feature type="chain" id="PRO_5043762295" description="RING-type domain-containing protein" evidence="8">
    <location>
        <begin position="17"/>
        <end position="706"/>
    </location>
</feature>
<keyword evidence="5" id="KW-0479">Metal-binding</keyword>
<evidence type="ECO:0000256" key="5">
    <source>
        <dbReference type="PROSITE-ProRule" id="PRU00175"/>
    </source>
</evidence>
<evidence type="ECO:0000256" key="6">
    <source>
        <dbReference type="SAM" id="MobiDB-lite"/>
    </source>
</evidence>
<feature type="region of interest" description="Disordered" evidence="6">
    <location>
        <begin position="503"/>
        <end position="526"/>
    </location>
</feature>
<dbReference type="SMART" id="SM00184">
    <property type="entry name" value="RING"/>
    <property type="match status" value="1"/>
</dbReference>
<keyword evidence="7" id="KW-0472">Membrane</keyword>
<sequence length="706" mass="78859">MNKFLFLLFGIATCRLELIGPESLLQNYPNIIVPATTANFGNPHIKDTFKGFVAFLPQYENPCSGLNSRFNSSIVVFVNNEDCDYALATYNIQQTGAGGVIFESNKNDNEVECDFISLPPDWDKNIDIFAVIISKANGNIWKSYKDYEIIVKFNTEISVSNKLDIDIRLTGDHNIDAHFISEIYKYMIPLPIHQANIRVFFNYFTCQNCSPENCYGNGKYCLSDSTHVSTGRNMINQTVFELILFNYVMKKKIYWGDFFVYLNAVASNCKADYSDSCSSSILEWLDANAAKIRSLVDDSWRKGNHQSNNMIDSELSGSSTHKFQFAPSISINSIQFLGNISYFGDLFCGSFKSSRPLSCTNACSYLCNLSDINNGKCDKKCNIGMCANDAEDCRGNSPPLACTPKMLKNSVCDPSCNYTEFDYDRWSCVCKCDKSLLTNGKCDPECNKEICNYDNGDCNISKKCKCSDELLYNNECDKKCDNPECNFDNWACHGKGDPGIPNGPVVPGGPGNHGDHGGPHKRDNDDSSITASQIALIASIIGGLIFLCIIGIAILIIMYCRACDRTREATHLEAGPRGNPLTLNETMILQSAAHQQHAQHLPSRINLQQEIDNQNPEIINSDENIIEDSEPCNSIDSKDKEGSVVEHGQGFDFYGEPMCTICLEKVTQSRKEITVCYHIFHKDCLNDWTKKKSKHALCPNCYAIIT</sequence>
<dbReference type="InterPro" id="IPR001841">
    <property type="entry name" value="Znf_RING"/>
</dbReference>
<feature type="signal peptide" evidence="8">
    <location>
        <begin position="1"/>
        <end position="16"/>
    </location>
</feature>
<evidence type="ECO:0000313" key="11">
    <source>
        <dbReference type="Proteomes" id="UP001162131"/>
    </source>
</evidence>
<dbReference type="PANTHER" id="PTHR22702:SF1">
    <property type="entry name" value="PROTEASE-ASSOCIATED DOMAIN-CONTAINING PROTEIN 1"/>
    <property type="match status" value="1"/>
</dbReference>
<dbReference type="SUPFAM" id="SSF57850">
    <property type="entry name" value="RING/U-box"/>
    <property type="match status" value="1"/>
</dbReference>
<dbReference type="CDD" id="cd16448">
    <property type="entry name" value="RING-H2"/>
    <property type="match status" value="1"/>
</dbReference>
<accession>A0AAU9K9N9</accession>
<evidence type="ECO:0000313" key="10">
    <source>
        <dbReference type="EMBL" id="CAG9333851.1"/>
    </source>
</evidence>
<feature type="transmembrane region" description="Helical" evidence="7">
    <location>
        <begin position="534"/>
        <end position="559"/>
    </location>
</feature>
<feature type="domain" description="RING-type" evidence="9">
    <location>
        <begin position="659"/>
        <end position="701"/>
    </location>
</feature>
<feature type="compositionally biased region" description="Basic and acidic residues" evidence="6">
    <location>
        <begin position="513"/>
        <end position="525"/>
    </location>
</feature>
<evidence type="ECO:0000256" key="3">
    <source>
        <dbReference type="ARBA" id="ARBA00023157"/>
    </source>
</evidence>
<dbReference type="Proteomes" id="UP001162131">
    <property type="component" value="Unassembled WGS sequence"/>
</dbReference>
<keyword evidence="5" id="KW-0863">Zinc-finger</keyword>
<evidence type="ECO:0000259" key="9">
    <source>
        <dbReference type="PROSITE" id="PS50089"/>
    </source>
</evidence>
<dbReference type="Gene3D" id="3.30.40.10">
    <property type="entry name" value="Zinc/RING finger domain, C3HC4 (zinc finger)"/>
    <property type="match status" value="1"/>
</dbReference>
<gene>
    <name evidence="10" type="ORF">BSTOLATCC_MIC59660</name>
</gene>
<evidence type="ECO:0000256" key="7">
    <source>
        <dbReference type="SAM" id="Phobius"/>
    </source>
</evidence>
<name>A0AAU9K9N9_9CILI</name>
<proteinExistence type="predicted"/>
<evidence type="ECO:0000256" key="4">
    <source>
        <dbReference type="ARBA" id="ARBA00023180"/>
    </source>
</evidence>
<dbReference type="Pfam" id="PF13639">
    <property type="entry name" value="zf-RING_2"/>
    <property type="match status" value="1"/>
</dbReference>
<dbReference type="PANTHER" id="PTHR22702">
    <property type="entry name" value="PROTEASE-ASSOCIATED DOMAIN-CONTAINING PROTEIN"/>
    <property type="match status" value="1"/>
</dbReference>
<comment type="caution">
    <text evidence="10">The sequence shown here is derived from an EMBL/GenBank/DDBJ whole genome shotgun (WGS) entry which is preliminary data.</text>
</comment>
<keyword evidence="4" id="KW-0325">Glycoprotein</keyword>
<dbReference type="Gene3D" id="3.30.300.320">
    <property type="match status" value="2"/>
</dbReference>
<keyword evidence="3" id="KW-1015">Disulfide bond</keyword>
<dbReference type="InterPro" id="IPR013083">
    <property type="entry name" value="Znf_RING/FYVE/PHD"/>
</dbReference>
<keyword evidence="7" id="KW-0812">Transmembrane</keyword>
<keyword evidence="11" id="KW-1185">Reference proteome</keyword>
<keyword evidence="7" id="KW-1133">Transmembrane helix</keyword>
<evidence type="ECO:0000256" key="2">
    <source>
        <dbReference type="ARBA" id="ARBA00022737"/>
    </source>
</evidence>
<keyword evidence="1 8" id="KW-0732">Signal</keyword>
<dbReference type="PROSITE" id="PS50089">
    <property type="entry name" value="ZF_RING_2"/>
    <property type="match status" value="1"/>
</dbReference>
<dbReference type="GO" id="GO:0008270">
    <property type="term" value="F:zinc ion binding"/>
    <property type="evidence" value="ECO:0007669"/>
    <property type="project" value="UniProtKB-KW"/>
</dbReference>
<dbReference type="Pfam" id="PF00066">
    <property type="entry name" value="Notch"/>
    <property type="match status" value="1"/>
</dbReference>
<organism evidence="10 11">
    <name type="scientific">Blepharisma stoltei</name>
    <dbReference type="NCBI Taxonomy" id="1481888"/>
    <lineage>
        <taxon>Eukaryota</taxon>
        <taxon>Sar</taxon>
        <taxon>Alveolata</taxon>
        <taxon>Ciliophora</taxon>
        <taxon>Postciliodesmatophora</taxon>
        <taxon>Heterotrichea</taxon>
        <taxon>Heterotrichida</taxon>
        <taxon>Blepharismidae</taxon>
        <taxon>Blepharisma</taxon>
    </lineage>
</organism>
<dbReference type="EMBL" id="CAJZBQ010000057">
    <property type="protein sequence ID" value="CAG9333851.1"/>
    <property type="molecule type" value="Genomic_DNA"/>
</dbReference>
<evidence type="ECO:0000256" key="1">
    <source>
        <dbReference type="ARBA" id="ARBA00022729"/>
    </source>
</evidence>
<keyword evidence="2" id="KW-0677">Repeat</keyword>
<protein>
    <recommendedName>
        <fullName evidence="9">RING-type domain-containing protein</fullName>
    </recommendedName>
</protein>